<sequence length="282" mass="31103">MQHLTVLGAGVLGSQIAFHAAYHGKQVVIYDLNDDALAKLDDRWAHLAPMYLRDLPDATEDRLAAAVQRLATTSDLATALKDADLVIEAVPEILEIKREVWAKVGQIAPEQTIFATNSSTLLPSDIAEASGRPEQFLAMHFANDIWRFNTVEIMGHAGTVTQAIDAAVAFSQEIGMIPVRLYKEQPGYILNSLLIPFMTAAAKLYLHSVADIADIDATWRKGTGAPMGPFEIYDLIGMETPYNLNIQSNDPELRAFAQLLKRDFIDQGRLGRAVGRGFYDYD</sequence>
<dbReference type="STRING" id="1837282.A6F49_05295"/>
<name>A0A1B7M1W0_9MICC</name>
<comment type="similarity">
    <text evidence="2">Belongs to the 3-hydroxyacyl-CoA dehydrogenase family.</text>
</comment>
<dbReference type="PANTHER" id="PTHR48075:SF5">
    <property type="entry name" value="3-HYDROXYBUTYRYL-COA DEHYDROGENASE"/>
    <property type="match status" value="1"/>
</dbReference>
<gene>
    <name evidence="7" type="ORF">A6F49_05295</name>
</gene>
<dbReference type="InterPro" id="IPR036291">
    <property type="entry name" value="NAD(P)-bd_dom_sf"/>
</dbReference>
<dbReference type="Gene3D" id="1.10.1040.10">
    <property type="entry name" value="N-(1-d-carboxylethyl)-l-norvaline Dehydrogenase, domain 2"/>
    <property type="match status" value="1"/>
</dbReference>
<evidence type="ECO:0000259" key="6">
    <source>
        <dbReference type="Pfam" id="PF02737"/>
    </source>
</evidence>
<dbReference type="EMBL" id="LXEY01000010">
    <property type="protein sequence ID" value="OAV62586.1"/>
    <property type="molecule type" value="Genomic_DNA"/>
</dbReference>
<dbReference type="SUPFAM" id="SSF48179">
    <property type="entry name" value="6-phosphogluconate dehydrogenase C-terminal domain-like"/>
    <property type="match status" value="1"/>
</dbReference>
<dbReference type="Proteomes" id="UP000078292">
    <property type="component" value="Unassembled WGS sequence"/>
</dbReference>
<keyword evidence="8" id="KW-1185">Reference proteome</keyword>
<evidence type="ECO:0000256" key="3">
    <source>
        <dbReference type="ARBA" id="ARBA00023002"/>
    </source>
</evidence>
<dbReference type="OrthoDB" id="3229174at2"/>
<feature type="site" description="Important for catalytic activity" evidence="4">
    <location>
        <position position="140"/>
    </location>
</feature>
<dbReference type="RefSeq" id="WP_043056932.1">
    <property type="nucleotide sequence ID" value="NZ_LXEY01000010.1"/>
</dbReference>
<evidence type="ECO:0000259" key="5">
    <source>
        <dbReference type="Pfam" id="PF00725"/>
    </source>
</evidence>
<accession>A0A1B7M1W0</accession>
<dbReference type="GO" id="GO:0070403">
    <property type="term" value="F:NAD+ binding"/>
    <property type="evidence" value="ECO:0007669"/>
    <property type="project" value="InterPro"/>
</dbReference>
<dbReference type="InterPro" id="IPR022694">
    <property type="entry name" value="3-OHacyl-CoA_DH"/>
</dbReference>
<keyword evidence="3" id="KW-0560">Oxidoreductase</keyword>
<protein>
    <submittedName>
        <fullName evidence="7">3-hydroxybutyryl-CoA dehydrogenase</fullName>
    </submittedName>
</protein>
<reference evidence="7 8" key="1">
    <citation type="submission" date="2016-04" db="EMBL/GenBank/DDBJ databases">
        <title>First whole genome shotgun sequence of the bacterium Enteractinococcus sp. strain UASWS1574.</title>
        <authorList>
            <person name="Crovadore J."/>
            <person name="Chablais R."/>
            <person name="Lefort F."/>
        </authorList>
    </citation>
    <scope>NUCLEOTIDE SEQUENCE [LARGE SCALE GENOMIC DNA]</scope>
    <source>
        <strain evidence="7 8">UASWS1574</strain>
    </source>
</reference>
<dbReference type="InterPro" id="IPR008927">
    <property type="entry name" value="6-PGluconate_DH-like_C_sf"/>
</dbReference>
<proteinExistence type="inferred from homology"/>
<evidence type="ECO:0000313" key="8">
    <source>
        <dbReference type="Proteomes" id="UP000078292"/>
    </source>
</evidence>
<evidence type="ECO:0000256" key="1">
    <source>
        <dbReference type="ARBA" id="ARBA00005086"/>
    </source>
</evidence>
<dbReference type="PIRSF" id="PIRSF000105">
    <property type="entry name" value="HCDH"/>
    <property type="match status" value="1"/>
</dbReference>
<dbReference type="InterPro" id="IPR013328">
    <property type="entry name" value="6PGD_dom2"/>
</dbReference>
<evidence type="ECO:0000256" key="2">
    <source>
        <dbReference type="ARBA" id="ARBA00009463"/>
    </source>
</evidence>
<evidence type="ECO:0000256" key="4">
    <source>
        <dbReference type="PIRSR" id="PIRSR000105-1"/>
    </source>
</evidence>
<feature type="domain" description="3-hydroxyacyl-CoA dehydrogenase NAD binding" evidence="6">
    <location>
        <begin position="4"/>
        <end position="184"/>
    </location>
</feature>
<dbReference type="AlphaFoldDB" id="A0A1B7M1W0"/>
<dbReference type="Gene3D" id="3.40.50.720">
    <property type="entry name" value="NAD(P)-binding Rossmann-like Domain"/>
    <property type="match status" value="1"/>
</dbReference>
<feature type="domain" description="3-hydroxyacyl-CoA dehydrogenase C-terminal" evidence="5">
    <location>
        <begin position="187"/>
        <end position="281"/>
    </location>
</feature>
<dbReference type="Pfam" id="PF02737">
    <property type="entry name" value="3HCDH_N"/>
    <property type="match status" value="1"/>
</dbReference>
<comment type="pathway">
    <text evidence="1">Lipid metabolism; butanoate metabolism.</text>
</comment>
<dbReference type="InterPro" id="IPR006176">
    <property type="entry name" value="3-OHacyl-CoA_DH_NAD-bd"/>
</dbReference>
<evidence type="ECO:0000313" key="7">
    <source>
        <dbReference type="EMBL" id="OAV62586.1"/>
    </source>
</evidence>
<dbReference type="SUPFAM" id="SSF51735">
    <property type="entry name" value="NAD(P)-binding Rossmann-fold domains"/>
    <property type="match status" value="1"/>
</dbReference>
<dbReference type="InterPro" id="IPR006108">
    <property type="entry name" value="3HC_DH_C"/>
</dbReference>
<dbReference type="PANTHER" id="PTHR48075">
    <property type="entry name" value="3-HYDROXYACYL-COA DEHYDROGENASE FAMILY PROTEIN"/>
    <property type="match status" value="1"/>
</dbReference>
<dbReference type="Pfam" id="PF00725">
    <property type="entry name" value="3HCDH"/>
    <property type="match status" value="1"/>
</dbReference>
<dbReference type="NCBIfam" id="NF006143">
    <property type="entry name" value="PRK08293.1"/>
    <property type="match status" value="1"/>
</dbReference>
<dbReference type="GO" id="GO:0008691">
    <property type="term" value="F:3-hydroxybutyryl-CoA dehydrogenase activity"/>
    <property type="evidence" value="ECO:0007669"/>
    <property type="project" value="TreeGrafter"/>
</dbReference>
<organism evidence="7 8">
    <name type="scientific">Enteractinococcus helveticum</name>
    <dbReference type="NCBI Taxonomy" id="1837282"/>
    <lineage>
        <taxon>Bacteria</taxon>
        <taxon>Bacillati</taxon>
        <taxon>Actinomycetota</taxon>
        <taxon>Actinomycetes</taxon>
        <taxon>Micrococcales</taxon>
        <taxon>Micrococcaceae</taxon>
    </lineage>
</organism>
<dbReference type="GO" id="GO:0006635">
    <property type="term" value="P:fatty acid beta-oxidation"/>
    <property type="evidence" value="ECO:0007669"/>
    <property type="project" value="TreeGrafter"/>
</dbReference>
<comment type="caution">
    <text evidence="7">The sequence shown here is derived from an EMBL/GenBank/DDBJ whole genome shotgun (WGS) entry which is preliminary data.</text>
</comment>